<dbReference type="Proteomes" id="UP001320159">
    <property type="component" value="Unassembled WGS sequence"/>
</dbReference>
<dbReference type="InterPro" id="IPR025645">
    <property type="entry name" value="DUF4349"/>
</dbReference>
<proteinExistence type="predicted"/>
<evidence type="ECO:0000256" key="1">
    <source>
        <dbReference type="SAM" id="Coils"/>
    </source>
</evidence>
<feature type="compositionally biased region" description="Polar residues" evidence="2">
    <location>
        <begin position="53"/>
        <end position="69"/>
    </location>
</feature>
<sequence length="303" mass="33740">MRHRNIPGTFAILIIIVTILFSGCMGQESYTDKSPGISYDGGSSAPYPAPDTSKGSETLTGSTSQTSTDYGNAYTNISDRKVIMTATVHIETDKYDNAVNRVREITSGYGGYIESSSTYLSDNGKHTTTITMKVPQSAFEPALAQVKTLGKVQYEQSSGQDVTKQFIDLNARLKNLKLEEEKLNEIMNRAMTVDDVLQVSKELSRVRYEIERTTAELNYLSARIDFSTITVKIMEPEPVVSYDWGIDDAFREAARAFVSMLGALVVLTGYLIPIILYIAIGLAILYLLLKISWQVYKKFIKKK</sequence>
<gene>
    <name evidence="5" type="ORF">CUJ83_05595</name>
</gene>
<feature type="transmembrane region" description="Helical" evidence="3">
    <location>
        <begin position="256"/>
        <end position="289"/>
    </location>
</feature>
<name>A0AAP2RBU8_9EURY</name>
<evidence type="ECO:0000313" key="5">
    <source>
        <dbReference type="EMBL" id="MCD1294473.1"/>
    </source>
</evidence>
<evidence type="ECO:0000313" key="6">
    <source>
        <dbReference type="Proteomes" id="UP001320159"/>
    </source>
</evidence>
<dbReference type="Pfam" id="PF14257">
    <property type="entry name" value="DUF4349"/>
    <property type="match status" value="1"/>
</dbReference>
<keyword evidence="6" id="KW-1185">Reference proteome</keyword>
<dbReference type="PROSITE" id="PS51257">
    <property type="entry name" value="PROKAR_LIPOPROTEIN"/>
    <property type="match status" value="1"/>
</dbReference>
<evidence type="ECO:0000259" key="4">
    <source>
        <dbReference type="Pfam" id="PF14257"/>
    </source>
</evidence>
<keyword evidence="1" id="KW-0175">Coiled coil</keyword>
<dbReference type="EMBL" id="PGCK01000003">
    <property type="protein sequence ID" value="MCD1294473.1"/>
    <property type="molecule type" value="Genomic_DNA"/>
</dbReference>
<keyword evidence="3" id="KW-1133">Transmembrane helix</keyword>
<comment type="caution">
    <text evidence="5">The sequence shown here is derived from an EMBL/GenBank/DDBJ whole genome shotgun (WGS) entry which is preliminary data.</text>
</comment>
<keyword evidence="3" id="KW-0472">Membrane</keyword>
<protein>
    <submittedName>
        <fullName evidence="5">DUF4349 domain-containing protein</fullName>
    </submittedName>
</protein>
<dbReference type="RefSeq" id="WP_230741301.1">
    <property type="nucleotide sequence ID" value="NZ_PGCK01000003.1"/>
</dbReference>
<evidence type="ECO:0000256" key="3">
    <source>
        <dbReference type="SAM" id="Phobius"/>
    </source>
</evidence>
<dbReference type="AlphaFoldDB" id="A0AAP2RBU8"/>
<keyword evidence="3" id="KW-0812">Transmembrane</keyword>
<feature type="region of interest" description="Disordered" evidence="2">
    <location>
        <begin position="41"/>
        <end position="69"/>
    </location>
</feature>
<evidence type="ECO:0000256" key="2">
    <source>
        <dbReference type="SAM" id="MobiDB-lite"/>
    </source>
</evidence>
<organism evidence="5 6">
    <name type="scientific">Methanooceanicella nereidis</name>
    <dbReference type="NCBI Taxonomy" id="2052831"/>
    <lineage>
        <taxon>Archaea</taxon>
        <taxon>Methanobacteriati</taxon>
        <taxon>Methanobacteriota</taxon>
        <taxon>Stenosarchaea group</taxon>
        <taxon>Methanomicrobia</taxon>
        <taxon>Methanocellales</taxon>
        <taxon>Methanocellaceae</taxon>
        <taxon>Methanooceanicella</taxon>
    </lineage>
</organism>
<accession>A0AAP2RBU8</accession>
<feature type="coiled-coil region" evidence="1">
    <location>
        <begin position="166"/>
        <end position="193"/>
    </location>
</feature>
<reference evidence="5 6" key="1">
    <citation type="submission" date="2017-11" db="EMBL/GenBank/DDBJ databases">
        <title>Isolation and Characterization of Family Methanocellaceae Species from Potential Methane Hydrate Area Offshore Southwestern Taiwan.</title>
        <authorList>
            <person name="Zhang W.-L."/>
            <person name="Chen W.-C."/>
            <person name="Lai M.-C."/>
            <person name="Chen S.-C."/>
        </authorList>
    </citation>
    <scope>NUCLEOTIDE SEQUENCE [LARGE SCALE GENOMIC DNA]</scope>
    <source>
        <strain evidence="5 6">CWC-04</strain>
    </source>
</reference>
<feature type="domain" description="DUF4349" evidence="4">
    <location>
        <begin position="80"/>
        <end position="285"/>
    </location>
</feature>